<reference evidence="6 7" key="1">
    <citation type="submission" date="2016-10" db="EMBL/GenBank/DDBJ databases">
        <authorList>
            <person name="de Groot N.N."/>
        </authorList>
    </citation>
    <scope>NUCLEOTIDE SEQUENCE [LARGE SCALE GENOMIC DNA]</scope>
    <source>
        <strain evidence="6 7">DSM 21799</strain>
    </source>
</reference>
<protein>
    <submittedName>
        <fullName evidence="6">PIN domain nuclease, a component of toxin-antitoxin system (PIN domain)</fullName>
    </submittedName>
</protein>
<dbReference type="RefSeq" id="WP_091180194.1">
    <property type="nucleotide sequence ID" value="NZ_FNRY01000001.1"/>
</dbReference>
<keyword evidence="2" id="KW-0479">Metal-binding</keyword>
<evidence type="ECO:0000259" key="5">
    <source>
        <dbReference type="Pfam" id="PF01850"/>
    </source>
</evidence>
<name>A0A1H4JRE4_9MICO</name>
<dbReference type="PANTHER" id="PTHR36173">
    <property type="entry name" value="RIBONUCLEASE VAPC16-RELATED"/>
    <property type="match status" value="1"/>
</dbReference>
<dbReference type="CDD" id="cd09872">
    <property type="entry name" value="PIN_Sll0205-like"/>
    <property type="match status" value="1"/>
</dbReference>
<accession>A0A1H4JRE4</accession>
<evidence type="ECO:0000313" key="6">
    <source>
        <dbReference type="EMBL" id="SEB48516.1"/>
    </source>
</evidence>
<dbReference type="InterPro" id="IPR041705">
    <property type="entry name" value="PIN_Sll0205"/>
</dbReference>
<keyword evidence="3" id="KW-0378">Hydrolase</keyword>
<dbReference type="AlphaFoldDB" id="A0A1H4JRE4"/>
<dbReference type="InterPro" id="IPR052919">
    <property type="entry name" value="TA_system_RNase"/>
</dbReference>
<organism evidence="6 7">
    <name type="scientific">Paramicrobacterium humi</name>
    <dbReference type="NCBI Taxonomy" id="640635"/>
    <lineage>
        <taxon>Bacteria</taxon>
        <taxon>Bacillati</taxon>
        <taxon>Actinomycetota</taxon>
        <taxon>Actinomycetes</taxon>
        <taxon>Micrococcales</taxon>
        <taxon>Microbacteriaceae</taxon>
        <taxon>Paramicrobacterium</taxon>
    </lineage>
</organism>
<evidence type="ECO:0000313" key="7">
    <source>
        <dbReference type="Proteomes" id="UP000199183"/>
    </source>
</evidence>
<keyword evidence="1" id="KW-0540">Nuclease</keyword>
<dbReference type="EMBL" id="FNRY01000001">
    <property type="protein sequence ID" value="SEB48516.1"/>
    <property type="molecule type" value="Genomic_DNA"/>
</dbReference>
<dbReference type="GO" id="GO:0016787">
    <property type="term" value="F:hydrolase activity"/>
    <property type="evidence" value="ECO:0007669"/>
    <property type="project" value="UniProtKB-KW"/>
</dbReference>
<keyword evidence="7" id="KW-1185">Reference proteome</keyword>
<sequence length="123" mass="13944">MRLLLDTHILLWWVANDPRLASDHRQLIADPSNHVFVSSVSIAEISIMVSIGKLEAPTEVAEVVLGSGFELLAFDAAHAEELRTMSWHHRDPFDRMLVAQARVEDLVLVSIDERIRLYDVECL</sequence>
<evidence type="ECO:0000256" key="2">
    <source>
        <dbReference type="ARBA" id="ARBA00022723"/>
    </source>
</evidence>
<proteinExistence type="predicted"/>
<dbReference type="OrthoDB" id="9798990at2"/>
<dbReference type="Pfam" id="PF01850">
    <property type="entry name" value="PIN"/>
    <property type="match status" value="1"/>
</dbReference>
<evidence type="ECO:0000256" key="3">
    <source>
        <dbReference type="ARBA" id="ARBA00022801"/>
    </source>
</evidence>
<dbReference type="InterPro" id="IPR029060">
    <property type="entry name" value="PIN-like_dom_sf"/>
</dbReference>
<dbReference type="PANTHER" id="PTHR36173:SF2">
    <property type="entry name" value="RIBONUCLEASE VAPC16"/>
    <property type="match status" value="1"/>
</dbReference>
<keyword evidence="4" id="KW-0460">Magnesium</keyword>
<gene>
    <name evidence="6" type="ORF">SAMN04489806_0814</name>
</gene>
<dbReference type="GO" id="GO:0046872">
    <property type="term" value="F:metal ion binding"/>
    <property type="evidence" value="ECO:0007669"/>
    <property type="project" value="UniProtKB-KW"/>
</dbReference>
<evidence type="ECO:0000256" key="1">
    <source>
        <dbReference type="ARBA" id="ARBA00022722"/>
    </source>
</evidence>
<dbReference type="Proteomes" id="UP000199183">
    <property type="component" value="Unassembled WGS sequence"/>
</dbReference>
<dbReference type="InterPro" id="IPR002716">
    <property type="entry name" value="PIN_dom"/>
</dbReference>
<feature type="domain" description="PIN" evidence="5">
    <location>
        <begin position="4"/>
        <end position="119"/>
    </location>
</feature>
<dbReference type="SUPFAM" id="SSF88723">
    <property type="entry name" value="PIN domain-like"/>
    <property type="match status" value="1"/>
</dbReference>
<evidence type="ECO:0000256" key="4">
    <source>
        <dbReference type="ARBA" id="ARBA00022842"/>
    </source>
</evidence>
<dbReference type="GO" id="GO:0004518">
    <property type="term" value="F:nuclease activity"/>
    <property type="evidence" value="ECO:0007669"/>
    <property type="project" value="UniProtKB-KW"/>
</dbReference>
<dbReference type="Gene3D" id="3.40.50.1010">
    <property type="entry name" value="5'-nuclease"/>
    <property type="match status" value="1"/>
</dbReference>
<dbReference type="STRING" id="640635.SAMN04489806_0814"/>